<dbReference type="GO" id="GO:0005739">
    <property type="term" value="C:mitochondrion"/>
    <property type="evidence" value="ECO:0007669"/>
    <property type="project" value="TreeGrafter"/>
</dbReference>
<keyword evidence="2" id="KW-0812">Transmembrane</keyword>
<proteinExistence type="inferred from homology"/>
<organism evidence="4 5">
    <name type="scientific">Tolypocladium capitatum</name>
    <dbReference type="NCBI Taxonomy" id="45235"/>
    <lineage>
        <taxon>Eukaryota</taxon>
        <taxon>Fungi</taxon>
        <taxon>Dikarya</taxon>
        <taxon>Ascomycota</taxon>
        <taxon>Pezizomycotina</taxon>
        <taxon>Sordariomycetes</taxon>
        <taxon>Hypocreomycetidae</taxon>
        <taxon>Hypocreales</taxon>
        <taxon>Ophiocordycipitaceae</taxon>
        <taxon>Tolypocladium</taxon>
    </lineage>
</organism>
<reference evidence="4 5" key="1">
    <citation type="submission" date="2017-08" db="EMBL/GenBank/DDBJ databases">
        <title>Harnessing the power of phylogenomics to disentangle the directionality and signatures of interkingdom host jumping in the parasitic fungal genus Tolypocladium.</title>
        <authorList>
            <person name="Quandt C.A."/>
            <person name="Patterson W."/>
            <person name="Spatafora J.W."/>
        </authorList>
    </citation>
    <scope>NUCLEOTIDE SEQUENCE [LARGE SCALE GENOMIC DNA]</scope>
    <source>
        <strain evidence="4 5">CBS 113982</strain>
    </source>
</reference>
<dbReference type="AlphaFoldDB" id="A0A2K3QD61"/>
<dbReference type="STRING" id="45235.A0A2K3QD61"/>
<dbReference type="SUPFAM" id="SSF51735">
    <property type="entry name" value="NAD(P)-binding Rossmann-fold domains"/>
    <property type="match status" value="1"/>
</dbReference>
<dbReference type="GO" id="GO:0005886">
    <property type="term" value="C:plasma membrane"/>
    <property type="evidence" value="ECO:0007669"/>
    <property type="project" value="TreeGrafter"/>
</dbReference>
<gene>
    <name evidence="4" type="ORF">TCAP_04582</name>
</gene>
<dbReference type="GO" id="GO:0005811">
    <property type="term" value="C:lipid droplet"/>
    <property type="evidence" value="ECO:0007669"/>
    <property type="project" value="TreeGrafter"/>
</dbReference>
<dbReference type="PANTHER" id="PTHR12286:SF5">
    <property type="entry name" value="SACCHAROPINE DEHYDROGENASE-LIKE OXIDOREDUCTASE"/>
    <property type="match status" value="1"/>
</dbReference>
<sequence length="430" mass="46555">MNRRYDLIVYGATGYLGPLISHHISATAPATLRWAIAGRNVTKLKALSERLREAAPHVKPPAFEVAALEPNELDELASKTRLILNLAGPFCKHGTAVVEACIRQSTSYIDPAGEHTWSHQIATTLHDRAAAQRVPIIPHCAVESSPPDLMTFLLLNKIREHQLTPAGPVYFSIRHPWPGYAGSTIAAILGVLDSFSLSQISASSVPLAFCVPGAGPNSAPPVALLPVRHDPFLGHLTFNPSAMTDRAVVMRTWSLLQRYGEPDAKYGERFSFQGYSHAANLLQGWLAFLGLSVMTLLVVLLPPLRTFLAWIAPAPGTGPQVTKGAKDFVEWRAVMEAQQMSRGRAPQKVRVTGTMRIDLDPYSCSAVFVAEAALAALEELGSSKSSSLLNKLQGGVLTPASIGPAYVSRLEKAGLQIRLDLEFPGKEKLR</sequence>
<keyword evidence="5" id="KW-1185">Reference proteome</keyword>
<feature type="domain" description="Saccharopine dehydrogenase NADP binding" evidence="3">
    <location>
        <begin position="8"/>
        <end position="132"/>
    </location>
</feature>
<comment type="caution">
    <text evidence="4">The sequence shown here is derived from an EMBL/GenBank/DDBJ whole genome shotgun (WGS) entry which is preliminary data.</text>
</comment>
<evidence type="ECO:0000256" key="2">
    <source>
        <dbReference type="SAM" id="Phobius"/>
    </source>
</evidence>
<dbReference type="Pfam" id="PF03435">
    <property type="entry name" value="Sacchrp_dh_NADP"/>
    <property type="match status" value="1"/>
</dbReference>
<dbReference type="Gene3D" id="3.40.50.720">
    <property type="entry name" value="NAD(P)-binding Rossmann-like Domain"/>
    <property type="match status" value="1"/>
</dbReference>
<comment type="similarity">
    <text evidence="1">Belongs to the saccharopine dehydrogenase family.</text>
</comment>
<accession>A0A2K3QD61</accession>
<evidence type="ECO:0000259" key="3">
    <source>
        <dbReference type="Pfam" id="PF03435"/>
    </source>
</evidence>
<dbReference type="Proteomes" id="UP000236621">
    <property type="component" value="Unassembled WGS sequence"/>
</dbReference>
<dbReference type="InterPro" id="IPR051276">
    <property type="entry name" value="Saccharopine_DH-like_oxidrdct"/>
</dbReference>
<evidence type="ECO:0000256" key="1">
    <source>
        <dbReference type="ARBA" id="ARBA00038048"/>
    </source>
</evidence>
<dbReference type="PANTHER" id="PTHR12286">
    <property type="entry name" value="SACCHAROPINE DEHYDROGENASE-LIKE OXIDOREDUCTASE"/>
    <property type="match status" value="1"/>
</dbReference>
<dbReference type="OrthoDB" id="10268090at2759"/>
<dbReference type="EMBL" id="NRSZ01000741">
    <property type="protein sequence ID" value="PNY25472.1"/>
    <property type="molecule type" value="Genomic_DNA"/>
</dbReference>
<name>A0A2K3QD61_9HYPO</name>
<dbReference type="InterPro" id="IPR036291">
    <property type="entry name" value="NAD(P)-bd_dom_sf"/>
</dbReference>
<dbReference type="InterPro" id="IPR005097">
    <property type="entry name" value="Sacchrp_dh_NADP-bd"/>
</dbReference>
<keyword evidence="2" id="KW-1133">Transmembrane helix</keyword>
<evidence type="ECO:0000313" key="4">
    <source>
        <dbReference type="EMBL" id="PNY25472.1"/>
    </source>
</evidence>
<keyword evidence="2" id="KW-0472">Membrane</keyword>
<dbReference type="GO" id="GO:0009247">
    <property type="term" value="P:glycolipid biosynthetic process"/>
    <property type="evidence" value="ECO:0007669"/>
    <property type="project" value="TreeGrafter"/>
</dbReference>
<protein>
    <submittedName>
        <fullName evidence="4">Saccharopine dehydrogenase</fullName>
    </submittedName>
</protein>
<evidence type="ECO:0000313" key="5">
    <source>
        <dbReference type="Proteomes" id="UP000236621"/>
    </source>
</evidence>
<feature type="transmembrane region" description="Helical" evidence="2">
    <location>
        <begin position="282"/>
        <end position="301"/>
    </location>
</feature>